<comment type="caution">
    <text evidence="2">The sequence shown here is derived from an EMBL/GenBank/DDBJ whole genome shotgun (WGS) entry which is preliminary data.</text>
</comment>
<dbReference type="OrthoDB" id="8909920at2"/>
<protein>
    <recommendedName>
        <fullName evidence="4">Recombinase RecT</fullName>
    </recommendedName>
</protein>
<dbReference type="STRING" id="1285242.A6A04_13275"/>
<gene>
    <name evidence="2" type="ORF">A6A04_13275</name>
</gene>
<organism evidence="2 3">
    <name type="scientific">Paramagnetospirillum marisnigri</name>
    <dbReference type="NCBI Taxonomy" id="1285242"/>
    <lineage>
        <taxon>Bacteria</taxon>
        <taxon>Pseudomonadati</taxon>
        <taxon>Pseudomonadota</taxon>
        <taxon>Alphaproteobacteria</taxon>
        <taxon>Rhodospirillales</taxon>
        <taxon>Magnetospirillaceae</taxon>
        <taxon>Paramagnetospirillum</taxon>
    </lineage>
</organism>
<name>A0A178MUB9_9PROT</name>
<reference evidence="2 3" key="1">
    <citation type="submission" date="2016-04" db="EMBL/GenBank/DDBJ databases">
        <title>Draft genome sequence of freshwater magnetotactic bacteria Magnetospirillum marisnigri SP-1 and Magnetospirillum moscoviense BB-1.</title>
        <authorList>
            <person name="Koziaeva V."/>
            <person name="Dziuba M.V."/>
            <person name="Ivanov T.M."/>
            <person name="Kuznetsov B."/>
            <person name="Grouzdev D.S."/>
        </authorList>
    </citation>
    <scope>NUCLEOTIDE SEQUENCE [LARGE SCALE GENOMIC DNA]</scope>
    <source>
        <strain evidence="2 3">SP-1</strain>
    </source>
</reference>
<evidence type="ECO:0000313" key="2">
    <source>
        <dbReference type="EMBL" id="OAN53858.1"/>
    </source>
</evidence>
<dbReference type="EMBL" id="LWQT01000038">
    <property type="protein sequence ID" value="OAN53858.1"/>
    <property type="molecule type" value="Genomic_DNA"/>
</dbReference>
<proteinExistence type="predicted"/>
<feature type="region of interest" description="Disordered" evidence="1">
    <location>
        <begin position="188"/>
        <end position="207"/>
    </location>
</feature>
<evidence type="ECO:0008006" key="4">
    <source>
        <dbReference type="Google" id="ProtNLM"/>
    </source>
</evidence>
<dbReference type="GO" id="GO:0003677">
    <property type="term" value="F:DNA binding"/>
    <property type="evidence" value="ECO:0007669"/>
    <property type="project" value="InterPro"/>
</dbReference>
<evidence type="ECO:0000256" key="1">
    <source>
        <dbReference type="SAM" id="MobiDB-lite"/>
    </source>
</evidence>
<evidence type="ECO:0000313" key="3">
    <source>
        <dbReference type="Proteomes" id="UP000078428"/>
    </source>
</evidence>
<accession>A0A178MUB9</accession>
<dbReference type="InterPro" id="IPR018330">
    <property type="entry name" value="RecT_fam"/>
</dbReference>
<sequence length="389" mass="41697">MSSNAVSRPFDKGNLVATMQPGGGGALTFAPADFSGLMEVANLMAASGVAIPKHLRQSPGMCLSVAMVAYQNGFNPFLLASDTYVVNDVLAYGAKAISAMVNNSNKMEGRLHYDLSGSWPNRVCTVTGKIKGDPNPKVLPIQAATITTRNSPLWKQQPDQQLIYFSTRAWSRVYMPEVLLGMLADDEASEPMHQGPDRARDITPPRPTRAHFAQDAQVVDAEPQPEAVDPYQFIDTDGEVREFDSPHDFAQAAISAFGIVQSREGADDLWDGVSPYFDRMTAEGANDAAEAIRTAGEDAFARLAPPVVDEPAPVALTIPVKGNGLPDHAAFLGALAERLKQAKTVEAFNCWQEANFAAMAESEGAVPKAYARLMEIIDAKSAELLSAGA</sequence>
<dbReference type="RefSeq" id="WP_068489869.1">
    <property type="nucleotide sequence ID" value="NZ_LWQT01000038.1"/>
</dbReference>
<dbReference type="Proteomes" id="UP000078428">
    <property type="component" value="Unassembled WGS sequence"/>
</dbReference>
<dbReference type="Pfam" id="PF03837">
    <property type="entry name" value="RecT"/>
    <property type="match status" value="1"/>
</dbReference>
<dbReference type="GO" id="GO:0006259">
    <property type="term" value="P:DNA metabolic process"/>
    <property type="evidence" value="ECO:0007669"/>
    <property type="project" value="InterPro"/>
</dbReference>
<keyword evidence="3" id="KW-1185">Reference proteome</keyword>
<dbReference type="AlphaFoldDB" id="A0A178MUB9"/>